<dbReference type="SUPFAM" id="SSF56796">
    <property type="entry name" value="Dehydroquinate synthase-like"/>
    <property type="match status" value="1"/>
</dbReference>
<dbReference type="Pfam" id="PF25137">
    <property type="entry name" value="ADH_Fe_C"/>
    <property type="match status" value="1"/>
</dbReference>
<dbReference type="InterPro" id="IPR018211">
    <property type="entry name" value="ADH_Fe_CS"/>
</dbReference>
<dbReference type="PANTHER" id="PTHR11496:SF83">
    <property type="entry name" value="HYDROXYACID-OXOACID TRANSHYDROGENASE, MITOCHONDRIAL"/>
    <property type="match status" value="1"/>
</dbReference>
<dbReference type="Gene3D" id="1.20.1090.10">
    <property type="entry name" value="Dehydroquinate synthase-like - alpha domain"/>
    <property type="match status" value="1"/>
</dbReference>
<dbReference type="InterPro" id="IPR039697">
    <property type="entry name" value="Alcohol_dehydrogenase_Fe"/>
</dbReference>
<dbReference type="RefSeq" id="WP_145216207.1">
    <property type="nucleotide sequence ID" value="NZ_CP036269.1"/>
</dbReference>
<dbReference type="EMBL" id="CP036269">
    <property type="protein sequence ID" value="QDT42636.1"/>
    <property type="molecule type" value="Genomic_DNA"/>
</dbReference>
<dbReference type="InterPro" id="IPR001670">
    <property type="entry name" value="ADH_Fe/GldA"/>
</dbReference>
<dbReference type="OrthoDB" id="9804734at2"/>
<protein>
    <submittedName>
        <fullName evidence="5">1,3-propanediol dehydrogenase</fullName>
        <ecNumber evidence="5">1.1.1.202</ecNumber>
    </submittedName>
</protein>
<dbReference type="Proteomes" id="UP000317171">
    <property type="component" value="Chromosome"/>
</dbReference>
<dbReference type="CDD" id="cd08183">
    <property type="entry name" value="Fe-ADH-like"/>
    <property type="match status" value="1"/>
</dbReference>
<organism evidence="5 6">
    <name type="scientific">Gimesia alba</name>
    <dbReference type="NCBI Taxonomy" id="2527973"/>
    <lineage>
        <taxon>Bacteria</taxon>
        <taxon>Pseudomonadati</taxon>
        <taxon>Planctomycetota</taxon>
        <taxon>Planctomycetia</taxon>
        <taxon>Planctomycetales</taxon>
        <taxon>Planctomycetaceae</taxon>
        <taxon>Gimesia</taxon>
    </lineage>
</organism>
<evidence type="ECO:0000313" key="5">
    <source>
        <dbReference type="EMBL" id="QDT42636.1"/>
    </source>
</evidence>
<evidence type="ECO:0000259" key="4">
    <source>
        <dbReference type="Pfam" id="PF25137"/>
    </source>
</evidence>
<proteinExistence type="inferred from homology"/>
<evidence type="ECO:0000259" key="3">
    <source>
        <dbReference type="Pfam" id="PF00465"/>
    </source>
</evidence>
<comment type="similarity">
    <text evidence="1">Belongs to the iron-containing alcohol dehydrogenase family.</text>
</comment>
<accession>A0A517RFI0</accession>
<evidence type="ECO:0000256" key="1">
    <source>
        <dbReference type="ARBA" id="ARBA00007358"/>
    </source>
</evidence>
<dbReference type="Gene3D" id="3.40.50.1970">
    <property type="match status" value="1"/>
</dbReference>
<keyword evidence="2 5" id="KW-0560">Oxidoreductase</keyword>
<sequence length="389" mass="41356">MNYNFFSPQQICFGWDRFQEVGPLAASLGKRALIIGGSRSLESNGVIEELKRLLLRSNIESEFVRTISNEPEVADVDQTTNLLHHLGAGEGDFLIGIGGGSGIDLAKACAAMITNRESDTVLDYLEGVGKGLKLKQAPLPLLAIPTTAGTGSEATKNAVISSYSPAFKKSLRADEMIPNLVLCDPKLACSVPPEITARTGMDAITQLLESYISCRAQPIPQALCLQGLKLALPALAEAVEDGSSRTARESMAHAALLSGIALANSGLGMAHGVAPALGIHCRISHGLACAVMLPATLKTNLSVRQKEYAEITRFLAPELSLSETEAAQYLIDQIEALNDRINIPRNLSSLGVSQTQIPDLVASSRGNSMSGNPRELSDTELTQILEDLL</sequence>
<dbReference type="AlphaFoldDB" id="A0A517RFI0"/>
<dbReference type="GO" id="GO:0047516">
    <property type="term" value="F:1,3-propanediol dehydrogenase activity"/>
    <property type="evidence" value="ECO:0007669"/>
    <property type="project" value="UniProtKB-EC"/>
</dbReference>
<gene>
    <name evidence="5" type="primary">dhaT</name>
    <name evidence="5" type="ORF">Pan241w_27230</name>
</gene>
<dbReference type="GO" id="GO:0046872">
    <property type="term" value="F:metal ion binding"/>
    <property type="evidence" value="ECO:0007669"/>
    <property type="project" value="InterPro"/>
</dbReference>
<keyword evidence="6" id="KW-1185">Reference proteome</keyword>
<evidence type="ECO:0000256" key="2">
    <source>
        <dbReference type="ARBA" id="ARBA00023002"/>
    </source>
</evidence>
<dbReference type="FunFam" id="3.40.50.1970:FF:000003">
    <property type="entry name" value="Alcohol dehydrogenase, iron-containing"/>
    <property type="match status" value="1"/>
</dbReference>
<dbReference type="InterPro" id="IPR056798">
    <property type="entry name" value="ADH_Fe_C"/>
</dbReference>
<dbReference type="PANTHER" id="PTHR11496">
    <property type="entry name" value="ALCOHOL DEHYDROGENASE"/>
    <property type="match status" value="1"/>
</dbReference>
<dbReference type="Pfam" id="PF00465">
    <property type="entry name" value="Fe-ADH"/>
    <property type="match status" value="1"/>
</dbReference>
<dbReference type="GO" id="GO:0004022">
    <property type="term" value="F:alcohol dehydrogenase (NAD+) activity"/>
    <property type="evidence" value="ECO:0007669"/>
    <property type="project" value="TreeGrafter"/>
</dbReference>
<name>A0A517RFI0_9PLAN</name>
<feature type="domain" description="Fe-containing alcohol dehydrogenase-like C-terminal" evidence="4">
    <location>
        <begin position="196"/>
        <end position="387"/>
    </location>
</feature>
<evidence type="ECO:0000313" key="6">
    <source>
        <dbReference type="Proteomes" id="UP000317171"/>
    </source>
</evidence>
<dbReference type="EC" id="1.1.1.202" evidence="5"/>
<reference evidence="5 6" key="1">
    <citation type="submission" date="2019-02" db="EMBL/GenBank/DDBJ databases">
        <title>Deep-cultivation of Planctomycetes and their phenomic and genomic characterization uncovers novel biology.</title>
        <authorList>
            <person name="Wiegand S."/>
            <person name="Jogler M."/>
            <person name="Boedeker C."/>
            <person name="Pinto D."/>
            <person name="Vollmers J."/>
            <person name="Rivas-Marin E."/>
            <person name="Kohn T."/>
            <person name="Peeters S.H."/>
            <person name="Heuer A."/>
            <person name="Rast P."/>
            <person name="Oberbeckmann S."/>
            <person name="Bunk B."/>
            <person name="Jeske O."/>
            <person name="Meyerdierks A."/>
            <person name="Storesund J.E."/>
            <person name="Kallscheuer N."/>
            <person name="Luecker S."/>
            <person name="Lage O.M."/>
            <person name="Pohl T."/>
            <person name="Merkel B.J."/>
            <person name="Hornburger P."/>
            <person name="Mueller R.-W."/>
            <person name="Bruemmer F."/>
            <person name="Labrenz M."/>
            <person name="Spormann A.M."/>
            <person name="Op den Camp H."/>
            <person name="Overmann J."/>
            <person name="Amann R."/>
            <person name="Jetten M.S.M."/>
            <person name="Mascher T."/>
            <person name="Medema M.H."/>
            <person name="Devos D.P."/>
            <person name="Kaster A.-K."/>
            <person name="Ovreas L."/>
            <person name="Rohde M."/>
            <person name="Galperin M.Y."/>
            <person name="Jogler C."/>
        </authorList>
    </citation>
    <scope>NUCLEOTIDE SEQUENCE [LARGE SCALE GENOMIC DNA]</scope>
    <source>
        <strain evidence="5 6">Pan241w</strain>
    </source>
</reference>
<feature type="domain" description="Alcohol dehydrogenase iron-type/glycerol dehydrogenase GldA" evidence="3">
    <location>
        <begin position="8"/>
        <end position="185"/>
    </location>
</feature>
<dbReference type="PROSITE" id="PS00913">
    <property type="entry name" value="ADH_IRON_1"/>
    <property type="match status" value="1"/>
</dbReference>
<dbReference type="KEGG" id="gaz:Pan241w_27230"/>